<dbReference type="OrthoDB" id="3514033at2759"/>
<accession>A0A3N2Q920</accession>
<protein>
    <recommendedName>
        <fullName evidence="2">Stc1 domain-containing protein</fullName>
    </recommendedName>
</protein>
<dbReference type="GeneID" id="39577952"/>
<evidence type="ECO:0000313" key="3">
    <source>
        <dbReference type="EMBL" id="ROT43252.1"/>
    </source>
</evidence>
<feature type="domain" description="Stc1" evidence="2">
    <location>
        <begin position="1"/>
        <end position="34"/>
    </location>
</feature>
<dbReference type="RefSeq" id="XP_028471058.1">
    <property type="nucleotide sequence ID" value="XM_028609474.1"/>
</dbReference>
<evidence type="ECO:0000313" key="4">
    <source>
        <dbReference type="Proteomes" id="UP000272025"/>
    </source>
</evidence>
<organism evidence="3 4">
    <name type="scientific">Sodiomyces alkalinus (strain CBS 110278 / VKM F-3762 / F11)</name>
    <name type="common">Alkaliphilic filamentous fungus</name>
    <dbReference type="NCBI Taxonomy" id="1314773"/>
    <lineage>
        <taxon>Eukaryota</taxon>
        <taxon>Fungi</taxon>
        <taxon>Dikarya</taxon>
        <taxon>Ascomycota</taxon>
        <taxon>Pezizomycotina</taxon>
        <taxon>Sordariomycetes</taxon>
        <taxon>Hypocreomycetidae</taxon>
        <taxon>Glomerellales</taxon>
        <taxon>Plectosphaerellaceae</taxon>
        <taxon>Sodiomyces</taxon>
    </lineage>
</organism>
<evidence type="ECO:0000259" key="2">
    <source>
        <dbReference type="Pfam" id="PF12898"/>
    </source>
</evidence>
<dbReference type="AlphaFoldDB" id="A0A3N2Q920"/>
<name>A0A3N2Q920_SODAK</name>
<evidence type="ECO:0000256" key="1">
    <source>
        <dbReference type="SAM" id="MobiDB-lite"/>
    </source>
</evidence>
<gene>
    <name evidence="3" type="ORF">SODALDRAFT_319748</name>
</gene>
<proteinExistence type="predicted"/>
<feature type="compositionally biased region" description="Low complexity" evidence="1">
    <location>
        <begin position="283"/>
        <end position="293"/>
    </location>
</feature>
<dbReference type="InterPro" id="IPR024630">
    <property type="entry name" value="Stc1"/>
</dbReference>
<dbReference type="Proteomes" id="UP000272025">
    <property type="component" value="Unassembled WGS sequence"/>
</dbReference>
<feature type="compositionally biased region" description="Polar residues" evidence="1">
    <location>
        <begin position="270"/>
        <end position="282"/>
    </location>
</feature>
<dbReference type="STRING" id="1314773.A0A3N2Q920"/>
<reference evidence="3 4" key="1">
    <citation type="journal article" date="2018" name="Mol. Ecol.">
        <title>The obligate alkalophilic soda-lake fungus Sodiomyces alkalinus has shifted to a protein diet.</title>
        <authorList>
            <person name="Grum-Grzhimaylo A.A."/>
            <person name="Falkoski D.L."/>
            <person name="van den Heuvel J."/>
            <person name="Valero-Jimenez C.A."/>
            <person name="Min B."/>
            <person name="Choi I.G."/>
            <person name="Lipzen A."/>
            <person name="Daum C.G."/>
            <person name="Aanen D.K."/>
            <person name="Tsang A."/>
            <person name="Henrissat B."/>
            <person name="Bilanenko E.N."/>
            <person name="de Vries R.P."/>
            <person name="van Kan J.A.L."/>
            <person name="Grigoriev I.V."/>
            <person name="Debets A.J.M."/>
        </authorList>
    </citation>
    <scope>NUCLEOTIDE SEQUENCE [LARGE SCALE GENOMIC DNA]</scope>
    <source>
        <strain evidence="3 4">F11</strain>
    </source>
</reference>
<dbReference type="EMBL" id="ML119051">
    <property type="protein sequence ID" value="ROT43252.1"/>
    <property type="molecule type" value="Genomic_DNA"/>
</dbReference>
<feature type="region of interest" description="Disordered" evidence="1">
    <location>
        <begin position="180"/>
        <end position="218"/>
    </location>
</feature>
<dbReference type="Pfam" id="PF12898">
    <property type="entry name" value="Stc1"/>
    <property type="match status" value="1"/>
</dbReference>
<feature type="region of interest" description="Disordered" evidence="1">
    <location>
        <begin position="239"/>
        <end position="350"/>
    </location>
</feature>
<keyword evidence="4" id="KW-1185">Reference proteome</keyword>
<sequence>MELHCEGPCNQTKHLDQFSKRTRGDGVNWCIACQSWALAQEPGTTPFAAPNQLHDVLEQQTEIDIALPPEGHFGASAYDDEDDEADEPLAPVTDPALFAGPLDANSSSSSFVAASEAATRSQNLRLPPHILRTQYPGSSDSSSDASFPLCLDDGQQTVPSHGLGNITEGAHSMAAFRLDEERISQPPRRNQDTRAAGSARRGGLFQNHPGHPSDISENSWYGKSLRVHLQGANEVPNTLNAARQLDARNRGSGRGSSRGRARAGLPAASNSRGRPQNANNAFSEISENSIPESIRIKTSRVPQANAGGFSQGQPRFLHRGSQDLVTAPASSSRTGGVRFDADTVADEDEF</sequence>